<feature type="non-terminal residue" evidence="1">
    <location>
        <position position="75"/>
    </location>
</feature>
<dbReference type="AlphaFoldDB" id="A0AAV5TQ41"/>
<reference evidence="1" key="1">
    <citation type="submission" date="2023-10" db="EMBL/GenBank/DDBJ databases">
        <title>Genome assembly of Pristionchus species.</title>
        <authorList>
            <person name="Yoshida K."/>
            <person name="Sommer R.J."/>
        </authorList>
    </citation>
    <scope>NUCLEOTIDE SEQUENCE</scope>
    <source>
        <strain evidence="1">RS0144</strain>
    </source>
</reference>
<name>A0AAV5TQ41_9BILA</name>
<dbReference type="EMBL" id="BTSX01000004">
    <property type="protein sequence ID" value="GMS96580.1"/>
    <property type="molecule type" value="Genomic_DNA"/>
</dbReference>
<dbReference type="Proteomes" id="UP001432027">
    <property type="component" value="Unassembled WGS sequence"/>
</dbReference>
<accession>A0AAV5TQ41</accession>
<evidence type="ECO:0000313" key="2">
    <source>
        <dbReference type="Proteomes" id="UP001432027"/>
    </source>
</evidence>
<gene>
    <name evidence="1" type="ORF">PENTCL1PPCAC_18755</name>
</gene>
<protein>
    <submittedName>
        <fullName evidence="1">Uncharacterized protein</fullName>
    </submittedName>
</protein>
<evidence type="ECO:0000313" key="1">
    <source>
        <dbReference type="EMBL" id="GMS96580.1"/>
    </source>
</evidence>
<proteinExistence type="predicted"/>
<sequence>LLSVDRFALILFPSRPLFDQNRVMLRAPSLIVWNISMLGSVGFFIGQCERTILEDGTFVDVCPLSREGRLRETNF</sequence>
<comment type="caution">
    <text evidence="1">The sequence shown here is derived from an EMBL/GenBank/DDBJ whole genome shotgun (WGS) entry which is preliminary data.</text>
</comment>
<organism evidence="1 2">
    <name type="scientific">Pristionchus entomophagus</name>
    <dbReference type="NCBI Taxonomy" id="358040"/>
    <lineage>
        <taxon>Eukaryota</taxon>
        <taxon>Metazoa</taxon>
        <taxon>Ecdysozoa</taxon>
        <taxon>Nematoda</taxon>
        <taxon>Chromadorea</taxon>
        <taxon>Rhabditida</taxon>
        <taxon>Rhabditina</taxon>
        <taxon>Diplogasteromorpha</taxon>
        <taxon>Diplogasteroidea</taxon>
        <taxon>Neodiplogasteridae</taxon>
        <taxon>Pristionchus</taxon>
    </lineage>
</organism>
<feature type="non-terminal residue" evidence="1">
    <location>
        <position position="1"/>
    </location>
</feature>
<keyword evidence="2" id="KW-1185">Reference proteome</keyword>